<dbReference type="Proteomes" id="UP000031364">
    <property type="component" value="Unassembled WGS sequence"/>
</dbReference>
<gene>
    <name evidence="2" type="ORF">FG87_21670</name>
</gene>
<reference evidence="2 3" key="1">
    <citation type="journal article" date="2014" name="Int. J. Syst. Evol. Microbiol.">
        <title>Nocardia vulneris sp. nov., isolated from wounds of human patients in North America.</title>
        <authorList>
            <person name="Lasker B.A."/>
            <person name="Bell M."/>
            <person name="Klenk H.P."/>
            <person name="Sproer C."/>
            <person name="Schumann C."/>
            <person name="Schumann P."/>
            <person name="Brown J.M."/>
        </authorList>
    </citation>
    <scope>NUCLEOTIDE SEQUENCE [LARGE SCALE GENOMIC DNA]</scope>
    <source>
        <strain evidence="2 3">W9851</strain>
    </source>
</reference>
<dbReference type="InterPro" id="IPR055688">
    <property type="entry name" value="LtfC/p132/Gp6_b-sand"/>
</dbReference>
<name>A0ABR4ZCN1_9NOCA</name>
<proteinExistence type="predicted"/>
<feature type="domain" description="LtfC/p132/Gp6 beta-sandwich" evidence="1">
    <location>
        <begin position="16"/>
        <end position="101"/>
    </location>
</feature>
<organism evidence="2 3">
    <name type="scientific">Nocardia vulneris</name>
    <dbReference type="NCBI Taxonomy" id="1141657"/>
    <lineage>
        <taxon>Bacteria</taxon>
        <taxon>Bacillati</taxon>
        <taxon>Actinomycetota</taxon>
        <taxon>Actinomycetes</taxon>
        <taxon>Mycobacteriales</taxon>
        <taxon>Nocardiaceae</taxon>
        <taxon>Nocardia</taxon>
    </lineage>
</organism>
<keyword evidence="3" id="KW-1185">Reference proteome</keyword>
<sequence length="103" mass="11737">MTKTPPFHKLLDNGIGADFVFTASISGSTFPLDTEARIEVYDTDNTTILDTFDGTYDTTSFSWAETSTTMDALPDRPHYRCYVKFPNTPDDYLWFYGTLRRIG</sequence>
<dbReference type="EMBL" id="JNFP01000026">
    <property type="protein sequence ID" value="KIA62993.1"/>
    <property type="molecule type" value="Genomic_DNA"/>
</dbReference>
<accession>A0ABR4ZCN1</accession>
<evidence type="ECO:0000259" key="1">
    <source>
        <dbReference type="Pfam" id="PF23926"/>
    </source>
</evidence>
<evidence type="ECO:0000313" key="3">
    <source>
        <dbReference type="Proteomes" id="UP000031364"/>
    </source>
</evidence>
<evidence type="ECO:0000313" key="2">
    <source>
        <dbReference type="EMBL" id="KIA62993.1"/>
    </source>
</evidence>
<dbReference type="Pfam" id="PF23926">
    <property type="entry name" value="LtfC"/>
    <property type="match status" value="1"/>
</dbReference>
<protein>
    <recommendedName>
        <fullName evidence="1">LtfC/p132/Gp6 beta-sandwich domain-containing protein</fullName>
    </recommendedName>
</protein>
<dbReference type="RefSeq" id="WP_043673552.1">
    <property type="nucleotide sequence ID" value="NZ_BDCI01000004.1"/>
</dbReference>
<comment type="caution">
    <text evidence="2">The sequence shown here is derived from an EMBL/GenBank/DDBJ whole genome shotgun (WGS) entry which is preliminary data.</text>
</comment>